<evidence type="ECO:0000313" key="2">
    <source>
        <dbReference type="EMBL" id="MBD3934575.1"/>
    </source>
</evidence>
<keyword evidence="3" id="KW-1185">Reference proteome</keyword>
<dbReference type="SUPFAM" id="SSF53474">
    <property type="entry name" value="alpha/beta-Hydrolases"/>
    <property type="match status" value="1"/>
</dbReference>
<dbReference type="PANTHER" id="PTHR43689">
    <property type="entry name" value="HYDROLASE"/>
    <property type="match status" value="1"/>
</dbReference>
<dbReference type="AlphaFoldDB" id="A0A927IF52"/>
<reference evidence="2" key="1">
    <citation type="submission" date="2020-09" db="EMBL/GenBank/DDBJ databases">
        <title>Secondary metabolite and genome analysis of marine Streptomyces chumphonensis KK1-2T.</title>
        <authorList>
            <person name="Phongsopitanun W."/>
            <person name="Kanchanasin P."/>
            <person name="Pittayakhajonwut P."/>
            <person name="Suwanborirux K."/>
            <person name="Tanasupawat S."/>
        </authorList>
    </citation>
    <scope>NUCLEOTIDE SEQUENCE</scope>
    <source>
        <strain evidence="2">KK1-2</strain>
    </source>
</reference>
<evidence type="ECO:0000259" key="1">
    <source>
        <dbReference type="Pfam" id="PF12697"/>
    </source>
</evidence>
<dbReference type="RefSeq" id="WP_191211876.1">
    <property type="nucleotide sequence ID" value="NZ_BAABKL010000001.1"/>
</dbReference>
<comment type="caution">
    <text evidence="2">The sequence shown here is derived from an EMBL/GenBank/DDBJ whole genome shotgun (WGS) entry which is preliminary data.</text>
</comment>
<dbReference type="InterPro" id="IPR029058">
    <property type="entry name" value="AB_hydrolase_fold"/>
</dbReference>
<keyword evidence="2" id="KW-0378">Hydrolase</keyword>
<protein>
    <submittedName>
        <fullName evidence="2">Alpha/beta fold hydrolase</fullName>
    </submittedName>
</protein>
<sequence length="283" mass="30554">MSAGPPVPEDAPVVVRRARVAAAGTPDAPRVLLLHGLASSSSCWEALLPLLDPVCEVWTADLPWRGAGVDGWWEPAPSTWADRAIRAVPGGPDVVVAHSFGAGALLGWLDARCATPDADVAPPRGVVLASPFYRASAEDFAWDTISYYLNHFDKILEDGVRVRSGGRLSEEVRHLMALKVRDRVGCHGWMRFFDTYLKTPTLRTDAMRLPVRIIAGADDFAAFPRDAHALGEALLDASVHVLDGTGHFSMVERPGVFADLTNALIHDVSVPARPGHLSALEYN</sequence>
<dbReference type="Gene3D" id="3.40.50.1820">
    <property type="entry name" value="alpha/beta hydrolase"/>
    <property type="match status" value="1"/>
</dbReference>
<dbReference type="InterPro" id="IPR000073">
    <property type="entry name" value="AB_hydrolase_1"/>
</dbReference>
<evidence type="ECO:0000313" key="3">
    <source>
        <dbReference type="Proteomes" id="UP000632289"/>
    </source>
</evidence>
<dbReference type="PANTHER" id="PTHR43689:SF8">
    <property type="entry name" value="ALPHA_BETA-HYDROLASES SUPERFAMILY PROTEIN"/>
    <property type="match status" value="1"/>
</dbReference>
<dbReference type="Pfam" id="PF12697">
    <property type="entry name" value="Abhydrolase_6"/>
    <property type="match status" value="1"/>
</dbReference>
<organism evidence="2 3">
    <name type="scientific">Streptomyces chumphonensis</name>
    <dbReference type="NCBI Taxonomy" id="1214925"/>
    <lineage>
        <taxon>Bacteria</taxon>
        <taxon>Bacillati</taxon>
        <taxon>Actinomycetota</taxon>
        <taxon>Actinomycetes</taxon>
        <taxon>Kitasatosporales</taxon>
        <taxon>Streptomycetaceae</taxon>
        <taxon>Streptomyces</taxon>
    </lineage>
</organism>
<gene>
    <name evidence="2" type="ORF">IF129_23795</name>
</gene>
<dbReference type="EMBL" id="JACXYU010000018">
    <property type="protein sequence ID" value="MBD3934575.1"/>
    <property type="molecule type" value="Genomic_DNA"/>
</dbReference>
<feature type="domain" description="AB hydrolase-1" evidence="1">
    <location>
        <begin position="31"/>
        <end position="259"/>
    </location>
</feature>
<proteinExistence type="predicted"/>
<accession>A0A927IF52</accession>
<dbReference type="Proteomes" id="UP000632289">
    <property type="component" value="Unassembled WGS sequence"/>
</dbReference>
<dbReference type="GO" id="GO:0016787">
    <property type="term" value="F:hydrolase activity"/>
    <property type="evidence" value="ECO:0007669"/>
    <property type="project" value="UniProtKB-KW"/>
</dbReference>
<name>A0A927IF52_9ACTN</name>